<gene>
    <name evidence="1" type="ORF">H9815_12050</name>
</gene>
<dbReference type="PIRSF" id="PIRSF028754">
    <property type="entry name" value="UCP028754"/>
    <property type="match status" value="1"/>
</dbReference>
<dbReference type="Proteomes" id="UP000824037">
    <property type="component" value="Unassembled WGS sequence"/>
</dbReference>
<dbReference type="EMBL" id="DXBY01000208">
    <property type="protein sequence ID" value="HIZ36503.1"/>
    <property type="molecule type" value="Genomic_DNA"/>
</dbReference>
<name>A0A9D2J4P9_9MICO</name>
<dbReference type="SUPFAM" id="SSF159659">
    <property type="entry name" value="Cgl1923-like"/>
    <property type="match status" value="1"/>
</dbReference>
<dbReference type="Pfam" id="PF09754">
    <property type="entry name" value="PAC2"/>
    <property type="match status" value="1"/>
</dbReference>
<dbReference type="AlphaFoldDB" id="A0A9D2J4P9"/>
<protein>
    <submittedName>
        <fullName evidence="1">PAC2 family protein</fullName>
    </submittedName>
</protein>
<sequence length="269" mass="29148">MVIAAFEGWNDAGSAASSAVEQIATEWDARETTSLDVDTFHDFQVNRPVVATDSDGNRTLTWPATTVSVTASPKRGRRVVLVQGVEPSMRWREYCRLVLDAVEELGASTIVCVGALLADVPHTRPIPVQTSSDDPRVQALLDVESSEYEGPTGITGVLTHLASERGLHALNVWAAVPHYVGQPPSPKATLALLTALEELLGEPVPMGELAEDAKAWQDGVDELAGEDPEVAEYVRQLEQAKDTVELPEASGDAIAREFEKYLRRRDSGH</sequence>
<evidence type="ECO:0000313" key="2">
    <source>
        <dbReference type="Proteomes" id="UP000824037"/>
    </source>
</evidence>
<dbReference type="PANTHER" id="PTHR35610:SF3">
    <property type="entry name" value="PROTEASOME ASSEMBLY CHAPERONE FAMILY PROTEIN"/>
    <property type="match status" value="1"/>
</dbReference>
<dbReference type="InterPro" id="IPR019151">
    <property type="entry name" value="Proteasome_assmbl_chaperone_2"/>
</dbReference>
<reference evidence="1" key="2">
    <citation type="submission" date="2021-04" db="EMBL/GenBank/DDBJ databases">
        <authorList>
            <person name="Gilroy R."/>
        </authorList>
    </citation>
    <scope>NUCLEOTIDE SEQUENCE</scope>
    <source>
        <strain evidence="1">ChiGjej4B4-7305</strain>
    </source>
</reference>
<dbReference type="InterPro" id="IPR038389">
    <property type="entry name" value="PSMG2_sf"/>
</dbReference>
<dbReference type="Gene3D" id="3.40.50.10900">
    <property type="entry name" value="PAC-like subunit"/>
    <property type="match status" value="1"/>
</dbReference>
<dbReference type="InterPro" id="IPR008492">
    <property type="entry name" value="Rv2714-like"/>
</dbReference>
<accession>A0A9D2J4P9</accession>
<dbReference type="PANTHER" id="PTHR35610">
    <property type="entry name" value="3-ISOPROPYLMALATE DEHYDRATASE-RELATED"/>
    <property type="match status" value="1"/>
</dbReference>
<proteinExistence type="predicted"/>
<organism evidence="1 2">
    <name type="scientific">Candidatus Ruania gallistercoris</name>
    <dbReference type="NCBI Taxonomy" id="2838746"/>
    <lineage>
        <taxon>Bacteria</taxon>
        <taxon>Bacillati</taxon>
        <taxon>Actinomycetota</taxon>
        <taxon>Actinomycetes</taxon>
        <taxon>Micrococcales</taxon>
        <taxon>Ruaniaceae</taxon>
        <taxon>Ruania</taxon>
    </lineage>
</organism>
<comment type="caution">
    <text evidence="1">The sequence shown here is derived from an EMBL/GenBank/DDBJ whole genome shotgun (WGS) entry which is preliminary data.</text>
</comment>
<evidence type="ECO:0000313" key="1">
    <source>
        <dbReference type="EMBL" id="HIZ36503.1"/>
    </source>
</evidence>
<reference evidence="1" key="1">
    <citation type="journal article" date="2021" name="PeerJ">
        <title>Extensive microbial diversity within the chicken gut microbiome revealed by metagenomics and culture.</title>
        <authorList>
            <person name="Gilroy R."/>
            <person name="Ravi A."/>
            <person name="Getino M."/>
            <person name="Pursley I."/>
            <person name="Horton D.L."/>
            <person name="Alikhan N.F."/>
            <person name="Baker D."/>
            <person name="Gharbi K."/>
            <person name="Hall N."/>
            <person name="Watson M."/>
            <person name="Adriaenssens E.M."/>
            <person name="Foster-Nyarko E."/>
            <person name="Jarju S."/>
            <person name="Secka A."/>
            <person name="Antonio M."/>
            <person name="Oren A."/>
            <person name="Chaudhuri R.R."/>
            <person name="La Ragione R."/>
            <person name="Hildebrand F."/>
            <person name="Pallen M.J."/>
        </authorList>
    </citation>
    <scope>NUCLEOTIDE SEQUENCE</scope>
    <source>
        <strain evidence="1">ChiGjej4B4-7305</strain>
    </source>
</reference>